<dbReference type="Proteomes" id="UP001437256">
    <property type="component" value="Unassembled WGS sequence"/>
</dbReference>
<reference evidence="1 2" key="1">
    <citation type="submission" date="2024-05" db="EMBL/GenBank/DDBJ databases">
        <title>A draft genome resource for the thread blight pathogen Marasmius tenuissimus strain MS-2.</title>
        <authorList>
            <person name="Yulfo-Soto G.E."/>
            <person name="Baruah I.K."/>
            <person name="Amoako-Attah I."/>
            <person name="Bukari Y."/>
            <person name="Meinhardt L.W."/>
            <person name="Bailey B.A."/>
            <person name="Cohen S.P."/>
        </authorList>
    </citation>
    <scope>NUCLEOTIDE SEQUENCE [LARGE SCALE GENOMIC DNA]</scope>
    <source>
        <strain evidence="1 2">MS-2</strain>
    </source>
</reference>
<name>A0ABR2ZZB4_9AGAR</name>
<dbReference type="EMBL" id="JBBXMP010000033">
    <property type="protein sequence ID" value="KAL0066718.1"/>
    <property type="molecule type" value="Genomic_DNA"/>
</dbReference>
<accession>A0ABR2ZZB4</accession>
<proteinExistence type="predicted"/>
<sequence length="139" mass="16047">MSEFFSRARDFEISGGNFSHVGGNQHNHYNQTTIVTAARNQRKRYITGTEDEEAEYAEYHEVWRADIIKLADIHHDAYATEDQKRKIELGLTEDIEADKTICKAVMRGQEMAKVTVVSYSGREADKAWRQDFIAHSTYQ</sequence>
<protein>
    <submittedName>
        <fullName evidence="1">Uncharacterized protein</fullName>
    </submittedName>
</protein>
<comment type="caution">
    <text evidence="1">The sequence shown here is derived from an EMBL/GenBank/DDBJ whole genome shotgun (WGS) entry which is preliminary data.</text>
</comment>
<evidence type="ECO:0000313" key="1">
    <source>
        <dbReference type="EMBL" id="KAL0066718.1"/>
    </source>
</evidence>
<evidence type="ECO:0000313" key="2">
    <source>
        <dbReference type="Proteomes" id="UP001437256"/>
    </source>
</evidence>
<gene>
    <name evidence="1" type="ORF">AAF712_006323</name>
</gene>
<organism evidence="1 2">
    <name type="scientific">Marasmius tenuissimus</name>
    <dbReference type="NCBI Taxonomy" id="585030"/>
    <lineage>
        <taxon>Eukaryota</taxon>
        <taxon>Fungi</taxon>
        <taxon>Dikarya</taxon>
        <taxon>Basidiomycota</taxon>
        <taxon>Agaricomycotina</taxon>
        <taxon>Agaricomycetes</taxon>
        <taxon>Agaricomycetidae</taxon>
        <taxon>Agaricales</taxon>
        <taxon>Marasmiineae</taxon>
        <taxon>Marasmiaceae</taxon>
        <taxon>Marasmius</taxon>
    </lineage>
</organism>
<keyword evidence="2" id="KW-1185">Reference proteome</keyword>